<evidence type="ECO:0000256" key="8">
    <source>
        <dbReference type="ARBA" id="ARBA00022741"/>
    </source>
</evidence>
<dbReference type="PROSITE" id="PS51163">
    <property type="entry name" value="YRDC"/>
    <property type="match status" value="1"/>
</dbReference>
<keyword evidence="8" id="KW-0547">Nucleotide-binding</keyword>
<dbReference type="GO" id="GO:0008033">
    <property type="term" value="P:tRNA processing"/>
    <property type="evidence" value="ECO:0007669"/>
    <property type="project" value="UniProtKB-KW"/>
</dbReference>
<evidence type="ECO:0000256" key="2">
    <source>
        <dbReference type="ARBA" id="ARBA00007663"/>
    </source>
</evidence>
<evidence type="ECO:0000256" key="10">
    <source>
        <dbReference type="ARBA" id="ARBA00029774"/>
    </source>
</evidence>
<protein>
    <recommendedName>
        <fullName evidence="10">L-threonylcarbamoyladenylate synthase</fullName>
        <ecNumber evidence="3">2.7.7.87</ecNumber>
    </recommendedName>
    <alternativeName>
        <fullName evidence="10">L-threonylcarbamoyladenylate synthase</fullName>
    </alternativeName>
</protein>
<organism evidence="13 14">
    <name type="scientific">Metamycoplasma alkalescens</name>
    <dbReference type="NCBI Taxonomy" id="45363"/>
    <lineage>
        <taxon>Bacteria</taxon>
        <taxon>Bacillati</taxon>
        <taxon>Mycoplasmatota</taxon>
        <taxon>Mycoplasmoidales</taxon>
        <taxon>Metamycoplasmataceae</taxon>
        <taxon>Metamycoplasma</taxon>
    </lineage>
</organism>
<dbReference type="EC" id="2.7.7.87" evidence="3"/>
<comment type="caution">
    <text evidence="13">The sequence shown here is derived from an EMBL/GenBank/DDBJ whole genome shotgun (WGS) entry which is preliminary data.</text>
</comment>
<dbReference type="GO" id="GO:0003725">
    <property type="term" value="F:double-stranded RNA binding"/>
    <property type="evidence" value="ECO:0007669"/>
    <property type="project" value="InterPro"/>
</dbReference>
<dbReference type="AlphaFoldDB" id="A0A318U4R5"/>
<evidence type="ECO:0000256" key="11">
    <source>
        <dbReference type="ARBA" id="ARBA00048366"/>
    </source>
</evidence>
<dbReference type="Proteomes" id="UP000247715">
    <property type="component" value="Unassembled WGS sequence"/>
</dbReference>
<keyword evidence="9" id="KW-0067">ATP-binding</keyword>
<dbReference type="InterPro" id="IPR050156">
    <property type="entry name" value="TC-AMP_synthase_SUA5"/>
</dbReference>
<evidence type="ECO:0000313" key="14">
    <source>
        <dbReference type="Proteomes" id="UP000247715"/>
    </source>
</evidence>
<evidence type="ECO:0000256" key="4">
    <source>
        <dbReference type="ARBA" id="ARBA00022490"/>
    </source>
</evidence>
<dbReference type="RefSeq" id="WP_002881424.1">
    <property type="nucleotide sequence ID" value="NZ_CP190015.1"/>
</dbReference>
<evidence type="ECO:0000256" key="9">
    <source>
        <dbReference type="ARBA" id="ARBA00022840"/>
    </source>
</evidence>
<keyword evidence="6" id="KW-0819">tRNA processing</keyword>
<dbReference type="GO" id="GO:0005737">
    <property type="term" value="C:cytoplasm"/>
    <property type="evidence" value="ECO:0007669"/>
    <property type="project" value="UniProtKB-SubCell"/>
</dbReference>
<evidence type="ECO:0000256" key="1">
    <source>
        <dbReference type="ARBA" id="ARBA00004496"/>
    </source>
</evidence>
<dbReference type="InterPro" id="IPR017945">
    <property type="entry name" value="DHBP_synth_RibB-like_a/b_dom"/>
</dbReference>
<proteinExistence type="inferred from homology"/>
<evidence type="ECO:0000256" key="6">
    <source>
        <dbReference type="ARBA" id="ARBA00022694"/>
    </source>
</evidence>
<keyword evidence="4" id="KW-0963">Cytoplasm</keyword>
<gene>
    <name evidence="13" type="ORF">BCF88_1072</name>
</gene>
<evidence type="ECO:0000313" key="13">
    <source>
        <dbReference type="EMBL" id="PYF42628.1"/>
    </source>
</evidence>
<dbReference type="GO" id="GO:0000049">
    <property type="term" value="F:tRNA binding"/>
    <property type="evidence" value="ECO:0007669"/>
    <property type="project" value="TreeGrafter"/>
</dbReference>
<dbReference type="InterPro" id="IPR006070">
    <property type="entry name" value="Sua5-like_dom"/>
</dbReference>
<comment type="subcellular location">
    <subcellularLocation>
        <location evidence="1">Cytoplasm</location>
    </subcellularLocation>
</comment>
<dbReference type="GO" id="GO:0061710">
    <property type="term" value="F:L-threonylcarbamoyladenylate synthase"/>
    <property type="evidence" value="ECO:0007669"/>
    <property type="project" value="UniProtKB-EC"/>
</dbReference>
<evidence type="ECO:0000259" key="12">
    <source>
        <dbReference type="PROSITE" id="PS51163"/>
    </source>
</evidence>
<evidence type="ECO:0000256" key="7">
    <source>
        <dbReference type="ARBA" id="ARBA00022695"/>
    </source>
</evidence>
<keyword evidence="7" id="KW-0548">Nucleotidyltransferase</keyword>
<comment type="similarity">
    <text evidence="2">Belongs to the SUA5 family.</text>
</comment>
<dbReference type="PANTHER" id="PTHR17490">
    <property type="entry name" value="SUA5"/>
    <property type="match status" value="1"/>
</dbReference>
<evidence type="ECO:0000256" key="3">
    <source>
        <dbReference type="ARBA" id="ARBA00012584"/>
    </source>
</evidence>
<feature type="domain" description="YrdC-like" evidence="12">
    <location>
        <begin position="1"/>
        <end position="155"/>
    </location>
</feature>
<dbReference type="Gene3D" id="3.90.870.10">
    <property type="entry name" value="DHBP synthase"/>
    <property type="match status" value="1"/>
</dbReference>
<accession>A0A318U4R5</accession>
<reference evidence="13 14" key="1">
    <citation type="submission" date="2018-06" db="EMBL/GenBank/DDBJ databases">
        <title>Genomic Encyclopedia of Archaeal and Bacterial Type Strains, Phase II (KMG-II): from individual species to whole genera.</title>
        <authorList>
            <person name="Goeker M."/>
        </authorList>
    </citation>
    <scope>NUCLEOTIDE SEQUENCE [LARGE SCALE GENOMIC DNA]</scope>
    <source>
        <strain evidence="13 14">ATCC 29103</strain>
    </source>
</reference>
<keyword evidence="5" id="KW-0808">Transferase</keyword>
<dbReference type="Pfam" id="PF01300">
    <property type="entry name" value="Sua5_yciO_yrdC"/>
    <property type="match status" value="1"/>
</dbReference>
<dbReference type="EMBL" id="QKLP01000007">
    <property type="protein sequence ID" value="PYF42628.1"/>
    <property type="molecule type" value="Genomic_DNA"/>
</dbReference>
<name>A0A318U4R5_9BACT</name>
<sequence>MTNKYKKLFISTTDTVLGIGGPVDEETKNLIYEIKGRDRNKKLIILVASIKQARMFEQWNQQAEKLAKTYWPGATTLVVNDQGFRMPNQKKLLEFLEKNGPVYMSSCNLSNAPICKTIESAKEVFPEITNIYNFGEMSQIPSQIIRVEDEQIIRG</sequence>
<dbReference type="GO" id="GO:0005524">
    <property type="term" value="F:ATP binding"/>
    <property type="evidence" value="ECO:0007669"/>
    <property type="project" value="UniProtKB-KW"/>
</dbReference>
<dbReference type="GO" id="GO:0006450">
    <property type="term" value="P:regulation of translational fidelity"/>
    <property type="evidence" value="ECO:0007669"/>
    <property type="project" value="TreeGrafter"/>
</dbReference>
<comment type="catalytic activity">
    <reaction evidence="11">
        <text>L-threonine + hydrogencarbonate + ATP = L-threonylcarbamoyladenylate + diphosphate + H2O</text>
        <dbReference type="Rhea" id="RHEA:36407"/>
        <dbReference type="ChEBI" id="CHEBI:15377"/>
        <dbReference type="ChEBI" id="CHEBI:17544"/>
        <dbReference type="ChEBI" id="CHEBI:30616"/>
        <dbReference type="ChEBI" id="CHEBI:33019"/>
        <dbReference type="ChEBI" id="CHEBI:57926"/>
        <dbReference type="ChEBI" id="CHEBI:73682"/>
        <dbReference type="EC" id="2.7.7.87"/>
    </reaction>
</comment>
<dbReference type="PANTHER" id="PTHR17490:SF16">
    <property type="entry name" value="THREONYLCARBAMOYL-AMP SYNTHASE"/>
    <property type="match status" value="1"/>
</dbReference>
<dbReference type="SUPFAM" id="SSF55821">
    <property type="entry name" value="YrdC/RibB"/>
    <property type="match status" value="1"/>
</dbReference>
<evidence type="ECO:0000256" key="5">
    <source>
        <dbReference type="ARBA" id="ARBA00022679"/>
    </source>
</evidence>